<evidence type="ECO:0000313" key="15">
    <source>
        <dbReference type="EMBL" id="OGI84012.1"/>
    </source>
</evidence>
<dbReference type="STRING" id="1801764.A2903_00405"/>
<evidence type="ECO:0000256" key="10">
    <source>
        <dbReference type="ARBA" id="ARBA00022989"/>
    </source>
</evidence>
<comment type="cofactor">
    <cofactor evidence="1">
        <name>Zn(2+)</name>
        <dbReference type="ChEBI" id="CHEBI:29105"/>
    </cofactor>
</comment>
<reference evidence="15 16" key="1">
    <citation type="journal article" date="2016" name="Nat. Commun.">
        <title>Thousands of microbial genomes shed light on interconnected biogeochemical processes in an aquifer system.</title>
        <authorList>
            <person name="Anantharaman K."/>
            <person name="Brown C.T."/>
            <person name="Hug L.A."/>
            <person name="Sharon I."/>
            <person name="Castelle C.J."/>
            <person name="Probst A.J."/>
            <person name="Thomas B.C."/>
            <person name="Singh A."/>
            <person name="Wilkins M.J."/>
            <person name="Karaoz U."/>
            <person name="Brodie E.L."/>
            <person name="Williams K.H."/>
            <person name="Hubbard S.S."/>
            <person name="Banfield J.F."/>
        </authorList>
    </citation>
    <scope>NUCLEOTIDE SEQUENCE [LARGE SCALE GENOMIC DNA]</scope>
</reference>
<dbReference type="Proteomes" id="UP000178184">
    <property type="component" value="Unassembled WGS sequence"/>
</dbReference>
<evidence type="ECO:0000256" key="12">
    <source>
        <dbReference type="ARBA" id="ARBA00023136"/>
    </source>
</evidence>
<dbReference type="PANTHER" id="PTHR35864:SF1">
    <property type="entry name" value="ZINC METALLOPROTEASE YWHC-RELATED"/>
    <property type="match status" value="1"/>
</dbReference>
<evidence type="ECO:0000256" key="2">
    <source>
        <dbReference type="ARBA" id="ARBA00004651"/>
    </source>
</evidence>
<keyword evidence="6 13" id="KW-0812">Transmembrane</keyword>
<organism evidence="15 16">
    <name type="scientific">Candidatus Nomurabacteria bacterium RIFCSPLOWO2_01_FULL_33_17</name>
    <dbReference type="NCBI Taxonomy" id="1801764"/>
    <lineage>
        <taxon>Bacteria</taxon>
        <taxon>Candidatus Nomuraibacteriota</taxon>
    </lineage>
</organism>
<evidence type="ECO:0000256" key="11">
    <source>
        <dbReference type="ARBA" id="ARBA00023049"/>
    </source>
</evidence>
<proteinExistence type="inferred from homology"/>
<name>A0A1F6WQ23_9BACT</name>
<evidence type="ECO:0000256" key="5">
    <source>
        <dbReference type="ARBA" id="ARBA00022670"/>
    </source>
</evidence>
<evidence type="ECO:0000256" key="7">
    <source>
        <dbReference type="ARBA" id="ARBA00022723"/>
    </source>
</evidence>
<keyword evidence="9" id="KW-0862">Zinc</keyword>
<comment type="similarity">
    <text evidence="3">Belongs to the peptidase M50B family.</text>
</comment>
<feature type="transmembrane region" description="Helical" evidence="13">
    <location>
        <begin position="94"/>
        <end position="114"/>
    </location>
</feature>
<dbReference type="AlphaFoldDB" id="A0A1F6WQ23"/>
<gene>
    <name evidence="15" type="ORF">A2903_00405</name>
</gene>
<evidence type="ECO:0000256" key="6">
    <source>
        <dbReference type="ARBA" id="ARBA00022692"/>
    </source>
</evidence>
<evidence type="ECO:0000259" key="14">
    <source>
        <dbReference type="Pfam" id="PF02163"/>
    </source>
</evidence>
<protein>
    <recommendedName>
        <fullName evidence="14">Peptidase M50 domain-containing protein</fullName>
    </recommendedName>
</protein>
<keyword evidence="4" id="KW-1003">Cell membrane</keyword>
<keyword evidence="7" id="KW-0479">Metal-binding</keyword>
<keyword evidence="5" id="KW-0645">Protease</keyword>
<dbReference type="GO" id="GO:0006508">
    <property type="term" value="P:proteolysis"/>
    <property type="evidence" value="ECO:0007669"/>
    <property type="project" value="UniProtKB-KW"/>
</dbReference>
<accession>A0A1F6WQ23</accession>
<evidence type="ECO:0000256" key="3">
    <source>
        <dbReference type="ARBA" id="ARBA00007931"/>
    </source>
</evidence>
<dbReference type="GO" id="GO:0046872">
    <property type="term" value="F:metal ion binding"/>
    <property type="evidence" value="ECO:0007669"/>
    <property type="project" value="UniProtKB-KW"/>
</dbReference>
<comment type="subcellular location">
    <subcellularLocation>
        <location evidence="2">Cell membrane</location>
        <topology evidence="2">Multi-pass membrane protein</topology>
    </subcellularLocation>
</comment>
<keyword evidence="11" id="KW-0482">Metalloprotease</keyword>
<dbReference type="EMBL" id="MFUO01000013">
    <property type="protein sequence ID" value="OGI84012.1"/>
    <property type="molecule type" value="Genomic_DNA"/>
</dbReference>
<sequence length="203" mass="22680">MDTQVDKIFYFLVLIFSIVIHELAHGYAALYYGDTTAKDAGRLTLNPIKHIDPVGSIIVPVFLFIIGSPYMVGWAKPVPYNPMNLRNEKLGTRAVAFAGILANLLIVLIFTLLIKFGSSFMSVQMIQMSALIVLVNLVLALFNILPIPPLDGSKILASFGTAKMREMVEYPRGATMIGFFIVAIFLWHFLSPYVFNVFNFLIK</sequence>
<evidence type="ECO:0000256" key="8">
    <source>
        <dbReference type="ARBA" id="ARBA00022801"/>
    </source>
</evidence>
<evidence type="ECO:0000256" key="9">
    <source>
        <dbReference type="ARBA" id="ARBA00022833"/>
    </source>
</evidence>
<keyword evidence="10 13" id="KW-1133">Transmembrane helix</keyword>
<feature type="transmembrane region" description="Helical" evidence="13">
    <location>
        <begin position="126"/>
        <end position="145"/>
    </location>
</feature>
<dbReference type="InterPro" id="IPR052348">
    <property type="entry name" value="Metallopeptidase_M50B"/>
</dbReference>
<feature type="transmembrane region" description="Helical" evidence="13">
    <location>
        <begin position="53"/>
        <end position="73"/>
    </location>
</feature>
<evidence type="ECO:0000256" key="13">
    <source>
        <dbReference type="SAM" id="Phobius"/>
    </source>
</evidence>
<dbReference type="InterPro" id="IPR008915">
    <property type="entry name" value="Peptidase_M50"/>
</dbReference>
<dbReference type="Pfam" id="PF02163">
    <property type="entry name" value="Peptidase_M50"/>
    <property type="match status" value="1"/>
</dbReference>
<evidence type="ECO:0000256" key="4">
    <source>
        <dbReference type="ARBA" id="ARBA00022475"/>
    </source>
</evidence>
<dbReference type="GO" id="GO:0008237">
    <property type="term" value="F:metallopeptidase activity"/>
    <property type="evidence" value="ECO:0007669"/>
    <property type="project" value="UniProtKB-KW"/>
</dbReference>
<comment type="caution">
    <text evidence="15">The sequence shown here is derived from an EMBL/GenBank/DDBJ whole genome shotgun (WGS) entry which is preliminary data.</text>
</comment>
<evidence type="ECO:0000313" key="16">
    <source>
        <dbReference type="Proteomes" id="UP000178184"/>
    </source>
</evidence>
<keyword evidence="12 13" id="KW-0472">Membrane</keyword>
<feature type="transmembrane region" description="Helical" evidence="13">
    <location>
        <begin position="173"/>
        <end position="195"/>
    </location>
</feature>
<dbReference type="GO" id="GO:0005886">
    <property type="term" value="C:plasma membrane"/>
    <property type="evidence" value="ECO:0007669"/>
    <property type="project" value="UniProtKB-SubCell"/>
</dbReference>
<feature type="transmembrane region" description="Helical" evidence="13">
    <location>
        <begin position="9"/>
        <end position="33"/>
    </location>
</feature>
<dbReference type="CDD" id="cd06158">
    <property type="entry name" value="S2P-M50_like_1"/>
    <property type="match status" value="1"/>
</dbReference>
<feature type="domain" description="Peptidase M50" evidence="14">
    <location>
        <begin position="121"/>
        <end position="183"/>
    </location>
</feature>
<evidence type="ECO:0000256" key="1">
    <source>
        <dbReference type="ARBA" id="ARBA00001947"/>
    </source>
</evidence>
<keyword evidence="8" id="KW-0378">Hydrolase</keyword>
<dbReference type="InterPro" id="IPR044537">
    <property type="entry name" value="Rip2-like"/>
</dbReference>
<dbReference type="PANTHER" id="PTHR35864">
    <property type="entry name" value="ZINC METALLOPROTEASE MJ0611-RELATED"/>
    <property type="match status" value="1"/>
</dbReference>